<feature type="compositionally biased region" description="Low complexity" evidence="1">
    <location>
        <begin position="117"/>
        <end position="133"/>
    </location>
</feature>
<feature type="region of interest" description="Disordered" evidence="1">
    <location>
        <begin position="1"/>
        <end position="21"/>
    </location>
</feature>
<feature type="region of interest" description="Disordered" evidence="1">
    <location>
        <begin position="99"/>
        <end position="133"/>
    </location>
</feature>
<reference evidence="2 3" key="1">
    <citation type="journal article" date="2018" name="Front. Plant Sci.">
        <title>Red Clover (Trifolium pratense) and Zigzag Clover (T. medium) - A Picture of Genomic Similarities and Differences.</title>
        <authorList>
            <person name="Dluhosova J."/>
            <person name="Istvanek J."/>
            <person name="Nedelnik J."/>
            <person name="Repkova J."/>
        </authorList>
    </citation>
    <scope>NUCLEOTIDE SEQUENCE [LARGE SCALE GENOMIC DNA]</scope>
    <source>
        <strain evidence="3">cv. 10/8</strain>
        <tissue evidence="2">Leaf</tissue>
    </source>
</reference>
<name>A0A392MM25_9FABA</name>
<evidence type="ECO:0000313" key="3">
    <source>
        <dbReference type="Proteomes" id="UP000265520"/>
    </source>
</evidence>
<gene>
    <name evidence="2" type="ORF">A2U01_0008212</name>
</gene>
<dbReference type="EMBL" id="LXQA010012010">
    <property type="protein sequence ID" value="MCH87344.1"/>
    <property type="molecule type" value="Genomic_DNA"/>
</dbReference>
<dbReference type="Proteomes" id="UP000265520">
    <property type="component" value="Unassembled WGS sequence"/>
</dbReference>
<organism evidence="2 3">
    <name type="scientific">Trifolium medium</name>
    <dbReference type="NCBI Taxonomy" id="97028"/>
    <lineage>
        <taxon>Eukaryota</taxon>
        <taxon>Viridiplantae</taxon>
        <taxon>Streptophyta</taxon>
        <taxon>Embryophyta</taxon>
        <taxon>Tracheophyta</taxon>
        <taxon>Spermatophyta</taxon>
        <taxon>Magnoliopsida</taxon>
        <taxon>eudicotyledons</taxon>
        <taxon>Gunneridae</taxon>
        <taxon>Pentapetalae</taxon>
        <taxon>rosids</taxon>
        <taxon>fabids</taxon>
        <taxon>Fabales</taxon>
        <taxon>Fabaceae</taxon>
        <taxon>Papilionoideae</taxon>
        <taxon>50 kb inversion clade</taxon>
        <taxon>NPAAA clade</taxon>
        <taxon>Hologalegina</taxon>
        <taxon>IRL clade</taxon>
        <taxon>Trifolieae</taxon>
        <taxon>Trifolium</taxon>
    </lineage>
</organism>
<proteinExistence type="predicted"/>
<protein>
    <submittedName>
        <fullName evidence="2">Retrovirus-related pol polyprotein</fullName>
    </submittedName>
</protein>
<evidence type="ECO:0000256" key="1">
    <source>
        <dbReference type="SAM" id="MobiDB-lite"/>
    </source>
</evidence>
<feature type="compositionally biased region" description="Polar residues" evidence="1">
    <location>
        <begin position="99"/>
        <end position="116"/>
    </location>
</feature>
<dbReference type="PANTHER" id="PTHR47481:SF10">
    <property type="entry name" value="COPIA-LIKE POLYPROTEIN_RETROTRANSPOSON"/>
    <property type="match status" value="1"/>
</dbReference>
<sequence>MEQSPRIFSTPSSKTIPPLKPRGISLSDQLANVGTPVSYERLVLQFIYGLIDAYAAVGSQIRHAGTLPRFYKARSMIILEETALLKKVSNSVNNIALMTSNNDASTGHSSSRPNCDSSNNNRGGRSNIRGSRG</sequence>
<dbReference type="AlphaFoldDB" id="A0A392MM25"/>
<dbReference type="PANTHER" id="PTHR47481">
    <property type="match status" value="1"/>
</dbReference>
<comment type="caution">
    <text evidence="2">The sequence shown here is derived from an EMBL/GenBank/DDBJ whole genome shotgun (WGS) entry which is preliminary data.</text>
</comment>
<evidence type="ECO:0000313" key="2">
    <source>
        <dbReference type="EMBL" id="MCH87344.1"/>
    </source>
</evidence>
<keyword evidence="3" id="KW-1185">Reference proteome</keyword>
<feature type="compositionally biased region" description="Polar residues" evidence="1">
    <location>
        <begin position="1"/>
        <end position="15"/>
    </location>
</feature>
<accession>A0A392MM25</accession>